<protein>
    <submittedName>
        <fullName evidence="2">Uncharacterized protein</fullName>
    </submittedName>
</protein>
<feature type="non-terminal residue" evidence="2">
    <location>
        <position position="1"/>
    </location>
</feature>
<evidence type="ECO:0000313" key="2">
    <source>
        <dbReference type="EMBL" id="RMP83773.1"/>
    </source>
</evidence>
<proteinExistence type="predicted"/>
<name>A0A7Z6UAZ1_PSESF</name>
<evidence type="ECO:0000256" key="1">
    <source>
        <dbReference type="SAM" id="MobiDB-lite"/>
    </source>
</evidence>
<sequence length="54" mass="6096">LSCVALFQGFTIVRRSASHAFLDAPRPLLRTAARRKSMTRSVTHGTPTLEREER</sequence>
<dbReference type="EMBL" id="RBQT01000018">
    <property type="protein sequence ID" value="RMP83773.1"/>
    <property type="molecule type" value="Genomic_DNA"/>
</dbReference>
<gene>
    <name evidence="2" type="ORF">ALQ15_00176</name>
</gene>
<dbReference type="Proteomes" id="UP000282289">
    <property type="component" value="Unassembled WGS sequence"/>
</dbReference>
<reference evidence="2 3" key="1">
    <citation type="submission" date="2018-08" db="EMBL/GenBank/DDBJ databases">
        <title>Recombination of ecologically and evolutionarily significant loci maintains genetic cohesion in the Pseudomonas syringae species complex.</title>
        <authorList>
            <person name="Dillon M."/>
            <person name="Thakur S."/>
            <person name="Almeida R.N.D."/>
            <person name="Weir B.S."/>
            <person name="Guttman D.S."/>
        </authorList>
    </citation>
    <scope>NUCLEOTIDE SEQUENCE [LARGE SCALE GENOMIC DNA]</scope>
    <source>
        <strain evidence="2 3">ICMP 19589</strain>
    </source>
</reference>
<feature type="region of interest" description="Disordered" evidence="1">
    <location>
        <begin position="34"/>
        <end position="54"/>
    </location>
</feature>
<dbReference type="AlphaFoldDB" id="A0A7Z6UAZ1"/>
<accession>A0A7Z6UAZ1</accession>
<organism evidence="2 3">
    <name type="scientific">Pseudomonas syringae pv. actinidiae</name>
    <dbReference type="NCBI Taxonomy" id="103796"/>
    <lineage>
        <taxon>Bacteria</taxon>
        <taxon>Pseudomonadati</taxon>
        <taxon>Pseudomonadota</taxon>
        <taxon>Gammaproteobacteria</taxon>
        <taxon>Pseudomonadales</taxon>
        <taxon>Pseudomonadaceae</taxon>
        <taxon>Pseudomonas</taxon>
        <taxon>Pseudomonas syringae</taxon>
    </lineage>
</organism>
<evidence type="ECO:0000313" key="3">
    <source>
        <dbReference type="Proteomes" id="UP000282289"/>
    </source>
</evidence>
<comment type="caution">
    <text evidence="2">The sequence shown here is derived from an EMBL/GenBank/DDBJ whole genome shotgun (WGS) entry which is preliminary data.</text>
</comment>